<feature type="binding site" evidence="11">
    <location>
        <position position="431"/>
    </location>
    <ligand>
        <name>K(+)</name>
        <dbReference type="ChEBI" id="CHEBI:29103"/>
    </ligand>
</feature>
<evidence type="ECO:0000256" key="7">
    <source>
        <dbReference type="ARBA" id="ARBA00022989"/>
    </source>
</evidence>
<evidence type="ECO:0000256" key="3">
    <source>
        <dbReference type="ARBA" id="ARBA00022475"/>
    </source>
</evidence>
<dbReference type="PANTHER" id="PTHR32024">
    <property type="entry name" value="TRK SYSTEM POTASSIUM UPTAKE PROTEIN TRKG-RELATED"/>
    <property type="match status" value="1"/>
</dbReference>
<keyword evidence="14" id="KW-1185">Reference proteome</keyword>
<feature type="binding site" evidence="11">
    <location>
        <position position="219"/>
    </location>
    <ligand>
        <name>K(+)</name>
        <dbReference type="ChEBI" id="CHEBI:29103"/>
    </ligand>
</feature>
<keyword evidence="4 10" id="KW-0633">Potassium transport</keyword>
<dbReference type="GO" id="GO:0005886">
    <property type="term" value="C:plasma membrane"/>
    <property type="evidence" value="ECO:0007669"/>
    <property type="project" value="UniProtKB-SubCell"/>
</dbReference>
<dbReference type="GO" id="GO:0015379">
    <property type="term" value="F:potassium:chloride symporter activity"/>
    <property type="evidence" value="ECO:0007669"/>
    <property type="project" value="InterPro"/>
</dbReference>
<feature type="transmembrane region" description="Helical" evidence="12">
    <location>
        <begin position="70"/>
        <end position="91"/>
    </location>
</feature>
<evidence type="ECO:0000256" key="1">
    <source>
        <dbReference type="ARBA" id="ARBA00004651"/>
    </source>
</evidence>
<dbReference type="EMBL" id="LWQU01000022">
    <property type="protein sequence ID" value="OAN65531.1"/>
    <property type="molecule type" value="Genomic_DNA"/>
</dbReference>
<accession>A0A178MZF3</accession>
<gene>
    <name evidence="13" type="ORF">A6A05_05900</name>
</gene>
<keyword evidence="6 10" id="KW-0630">Potassium</keyword>
<evidence type="ECO:0000256" key="6">
    <source>
        <dbReference type="ARBA" id="ARBA00022958"/>
    </source>
</evidence>
<evidence type="ECO:0000256" key="9">
    <source>
        <dbReference type="ARBA" id="ARBA00023136"/>
    </source>
</evidence>
<feature type="transmembrane region" description="Helical" evidence="12">
    <location>
        <begin position="452"/>
        <end position="480"/>
    </location>
</feature>
<keyword evidence="5 12" id="KW-0812">Transmembrane</keyword>
<feature type="binding site" evidence="11">
    <location>
        <position position="315"/>
    </location>
    <ligand>
        <name>K(+)</name>
        <dbReference type="ChEBI" id="CHEBI:29103"/>
    </ligand>
</feature>
<dbReference type="Pfam" id="PF02386">
    <property type="entry name" value="TrkH"/>
    <property type="match status" value="1"/>
</dbReference>
<feature type="transmembrane region" description="Helical" evidence="12">
    <location>
        <begin position="40"/>
        <end position="58"/>
    </location>
</feature>
<dbReference type="InterPro" id="IPR004772">
    <property type="entry name" value="TrkH"/>
</dbReference>
<feature type="transmembrane region" description="Helical" evidence="12">
    <location>
        <begin position="389"/>
        <end position="412"/>
    </location>
</feature>
<comment type="similarity">
    <text evidence="10">Belongs to the TrkH potassium transport family.</text>
</comment>
<keyword evidence="10" id="KW-0997">Cell inner membrane</keyword>
<keyword evidence="9 10" id="KW-0472">Membrane</keyword>
<evidence type="ECO:0000256" key="10">
    <source>
        <dbReference type="PIRNR" id="PIRNR006247"/>
    </source>
</evidence>
<dbReference type="InterPro" id="IPR003445">
    <property type="entry name" value="Cat_transpt"/>
</dbReference>
<keyword evidence="8 10" id="KW-0406">Ion transport</keyword>
<feature type="binding site" evidence="11">
    <location>
        <position position="432"/>
    </location>
    <ligand>
        <name>K(+)</name>
        <dbReference type="ChEBI" id="CHEBI:29103"/>
    </ligand>
</feature>
<protein>
    <recommendedName>
        <fullName evidence="10">Trk system potassium uptake protein</fullName>
    </recommendedName>
</protein>
<comment type="caution">
    <text evidence="13">The sequence shown here is derived from an EMBL/GenBank/DDBJ whole genome shotgun (WGS) entry which is preliminary data.</text>
</comment>
<evidence type="ECO:0000256" key="4">
    <source>
        <dbReference type="ARBA" id="ARBA00022538"/>
    </source>
</evidence>
<comment type="subcellular location">
    <subcellularLocation>
        <location evidence="10">Cell inner membrane</location>
        <topology evidence="10">Multi-pass membrane protein</topology>
    </subcellularLocation>
    <subcellularLocation>
        <location evidence="1">Cell membrane</location>
        <topology evidence="1">Multi-pass membrane protein</topology>
    </subcellularLocation>
</comment>
<feature type="transmembrane region" description="Helical" evidence="12">
    <location>
        <begin position="176"/>
        <end position="202"/>
    </location>
</feature>
<feature type="binding site" evidence="11">
    <location>
        <position position="112"/>
    </location>
    <ligand>
        <name>K(+)</name>
        <dbReference type="ChEBI" id="CHEBI:29103"/>
    </ligand>
</feature>
<evidence type="ECO:0000313" key="13">
    <source>
        <dbReference type="EMBL" id="OAN65531.1"/>
    </source>
</evidence>
<feature type="transmembrane region" description="Helical" evidence="12">
    <location>
        <begin position="271"/>
        <end position="291"/>
    </location>
</feature>
<evidence type="ECO:0000256" key="5">
    <source>
        <dbReference type="ARBA" id="ARBA00022692"/>
    </source>
</evidence>
<feature type="transmembrane region" description="Helical" evidence="12">
    <location>
        <begin position="133"/>
        <end position="155"/>
    </location>
</feature>
<dbReference type="OrthoDB" id="9810952at2"/>
<dbReference type="PIRSF" id="PIRSF006247">
    <property type="entry name" value="TrkH"/>
    <property type="match status" value="1"/>
</dbReference>
<dbReference type="Proteomes" id="UP000078543">
    <property type="component" value="Unassembled WGS sequence"/>
</dbReference>
<feature type="transmembrane region" description="Helical" evidence="12">
    <location>
        <begin position="7"/>
        <end position="28"/>
    </location>
</feature>
<feature type="transmembrane region" description="Helical" evidence="12">
    <location>
        <begin position="326"/>
        <end position="350"/>
    </location>
</feature>
<keyword evidence="2 10" id="KW-0813">Transport</keyword>
<dbReference type="AlphaFoldDB" id="A0A178MZF3"/>
<dbReference type="GO" id="GO:0046872">
    <property type="term" value="F:metal ion binding"/>
    <property type="evidence" value="ECO:0007669"/>
    <property type="project" value="UniProtKB-KW"/>
</dbReference>
<evidence type="ECO:0000313" key="14">
    <source>
        <dbReference type="Proteomes" id="UP000078543"/>
    </source>
</evidence>
<organism evidence="13 14">
    <name type="scientific">Magnetospirillum moscoviense</name>
    <dbReference type="NCBI Taxonomy" id="1437059"/>
    <lineage>
        <taxon>Bacteria</taxon>
        <taxon>Pseudomonadati</taxon>
        <taxon>Pseudomonadota</taxon>
        <taxon>Alphaproteobacteria</taxon>
        <taxon>Rhodospirillales</taxon>
        <taxon>Rhodospirillaceae</taxon>
        <taxon>Magnetospirillum</taxon>
    </lineage>
</organism>
<feature type="transmembrane region" description="Helical" evidence="12">
    <location>
        <begin position="238"/>
        <end position="259"/>
    </location>
</feature>
<evidence type="ECO:0000256" key="12">
    <source>
        <dbReference type="SAM" id="Phobius"/>
    </source>
</evidence>
<reference evidence="13 14" key="1">
    <citation type="submission" date="2016-04" db="EMBL/GenBank/DDBJ databases">
        <title>Draft genome sequence of freshwater magnetotactic bacteria Magnetospirillum marisnigri SP-1 and Magnetospirillum moscoviense BB-1.</title>
        <authorList>
            <person name="Koziaeva V."/>
            <person name="Dziuba M.V."/>
            <person name="Ivanov T.M."/>
            <person name="Kuznetsov B."/>
            <person name="Grouzdev D.S."/>
        </authorList>
    </citation>
    <scope>NUCLEOTIDE SEQUENCE [LARGE SCALE GENOMIC DNA]</scope>
    <source>
        <strain evidence="13 14">BB-1</strain>
    </source>
</reference>
<evidence type="ECO:0000256" key="11">
    <source>
        <dbReference type="PIRSR" id="PIRSR006247-1"/>
    </source>
</evidence>
<evidence type="ECO:0000256" key="8">
    <source>
        <dbReference type="ARBA" id="ARBA00023065"/>
    </source>
</evidence>
<dbReference type="PANTHER" id="PTHR32024:SF3">
    <property type="entry name" value="TRK SYSTEM POTASSIUM UPTAKE PROTEIN"/>
    <property type="match status" value="1"/>
</dbReference>
<evidence type="ECO:0000256" key="2">
    <source>
        <dbReference type="ARBA" id="ARBA00022448"/>
    </source>
</evidence>
<name>A0A178MZF3_9PROT</name>
<comment type="function">
    <text evidence="10">Low-affinity potassium transport system. Interacts with Trk system potassium uptake protein TrkA.</text>
</comment>
<proteinExistence type="inferred from homology"/>
<keyword evidence="3 10" id="KW-1003">Cell membrane</keyword>
<keyword evidence="7 12" id="KW-1133">Transmembrane helix</keyword>
<dbReference type="STRING" id="1437059.A6A05_05900"/>
<sequence length="482" mass="51367">MVDPRPVLTLVGKILCGLAATMLIPAAFDWKAGHAEWQAFTTAAFVTLLCGLALALGMRTPRRSLSIRQAYLTAAACWLVPTFFAALPFLWGEAQLPVVDGWFEAVSGITGTASTVLVGLDRLPPGLLLWRGLLQWMGGIGMIVMAVAVLPGLNVGGMQMFRIEVLSGQDRATPRAARIGSTIVGVYVLLTVTLYLALWAAGMGRFEALVHAMTTLSTGGFSTRDAQLAHFDRASIDLIVAIGMVVGGLPFLMFSTLAQGDWRRAMRNQQVHWYLGLLLLGGLAVTLWLVNSRGYGIGSAIRYGFFTVASVMTGTGLTTIDFSDWAGMPVAILFLLTFVGGCSGSTAAGIKVFRFQFLFANALMQVRQLLRPHAVLVPTFNKKPIAKDVLGSVMGFLFVYALSFAVLAMLLALLGLDFVTALSASASAISNLGLGLGEVIGPGGTYAPLDDLAKLLLAGGMLLGRLEMFILLVLVVPAFWED</sequence>
<keyword evidence="11" id="KW-0479">Metal-binding</keyword>